<dbReference type="RefSeq" id="XP_008625916.2">
    <property type="nucleotide sequence ID" value="XM_008627694.2"/>
</dbReference>
<dbReference type="KEGG" id="pvv:PVVCY_0401490"/>
<organism evidence="1 2">
    <name type="scientific">Plasmodium vinckei vinckei</name>
    <dbReference type="NCBI Taxonomy" id="54757"/>
    <lineage>
        <taxon>Eukaryota</taxon>
        <taxon>Sar</taxon>
        <taxon>Alveolata</taxon>
        <taxon>Apicomplexa</taxon>
        <taxon>Aconoidasida</taxon>
        <taxon>Haemosporida</taxon>
        <taxon>Plasmodiidae</taxon>
        <taxon>Plasmodium</taxon>
        <taxon>Plasmodium (Vinckeia)</taxon>
    </lineage>
</organism>
<evidence type="ECO:0000313" key="1">
    <source>
        <dbReference type="EMBL" id="KEG01018.1"/>
    </source>
</evidence>
<dbReference type="EMBL" id="KL446953">
    <property type="protein sequence ID" value="KEG01018.1"/>
    <property type="molecule type" value="Genomic_DNA"/>
</dbReference>
<dbReference type="GeneID" id="19962257"/>
<evidence type="ECO:0008006" key="3">
    <source>
        <dbReference type="Google" id="ProtNLM"/>
    </source>
</evidence>
<sequence>MQEQFFKGKFSILNGGLFSNLCRINASQPKGNNSEEEPLKNERCLKNREIDEHATNITNYDSSEKMKKNFNSQLIYSYYNNFAANKFIEYEPEKKNTSSMYTYEKNRNNNEYNKNKKLCNTERNSNCRTQFNNNNNNRINKSLNYEDFENNNENERLYFKEDNTIYSEFKKLKNDIIALQIMNVNLQKQVLASHVINNSNAIPQHIIINNKTEVASNTLNQVQNSNNNNNKKNGLIYMLLKKILSSKINQMLIVSSFFISIYIAHKHWKRALKIAELQSKVNSNFILKSVKTIEELVGIRGR</sequence>
<name>A0A081IBG0_PLAVN</name>
<accession>A0A081IBG0</accession>
<dbReference type="Proteomes" id="UP000030681">
    <property type="component" value="Unassembled WGS sequence"/>
</dbReference>
<reference evidence="1 2" key="1">
    <citation type="submission" date="2013-02" db="EMBL/GenBank/DDBJ databases">
        <title>The Genome Sequence of Plasmodium vinckei vinckei.</title>
        <authorList>
            <consortium name="The Broad Institute Genome Sequencing Platform"/>
            <consortium name="The Broad Institute Genome Sequencing Center for Infectious Disease"/>
            <person name="Neafsey D."/>
            <person name="Cheeseman I."/>
            <person name="Volkman S."/>
            <person name="Adams J."/>
            <person name="Walker B."/>
            <person name="Young S.K."/>
            <person name="Zeng Q."/>
            <person name="Gargeya S."/>
            <person name="Fitzgerald M."/>
            <person name="Haas B."/>
            <person name="Abouelleil A."/>
            <person name="Alvarado L."/>
            <person name="Arachchi H.M."/>
            <person name="Berlin A.M."/>
            <person name="Chapman S.B."/>
            <person name="Dewar J."/>
            <person name="Goldberg J."/>
            <person name="Griggs A."/>
            <person name="Gujja S."/>
            <person name="Hansen M."/>
            <person name="Howarth C."/>
            <person name="Imamovic A."/>
            <person name="Larimer J."/>
            <person name="McCowan C."/>
            <person name="Murphy C."/>
            <person name="Neiman D."/>
            <person name="Pearson M."/>
            <person name="Priest M."/>
            <person name="Roberts A."/>
            <person name="Saif S."/>
            <person name="Shea T."/>
            <person name="Sisk P."/>
            <person name="Sykes S."/>
            <person name="Wortman J."/>
            <person name="Nusbaum C."/>
            <person name="Birren B."/>
        </authorList>
    </citation>
    <scope>NUCLEOTIDE SEQUENCE [LARGE SCALE GENOMIC DNA]</scope>
    <source>
        <strain evidence="2">vinckei</strain>
    </source>
</reference>
<evidence type="ECO:0000313" key="2">
    <source>
        <dbReference type="Proteomes" id="UP000030681"/>
    </source>
</evidence>
<protein>
    <recommendedName>
        <fullName evidence="3">Microneme associated antigen</fullName>
    </recommendedName>
</protein>
<dbReference type="AlphaFoldDB" id="A0A081IBG0"/>
<gene>
    <name evidence="1" type="ORF">YYE_04051</name>
</gene>
<dbReference type="OrthoDB" id="372164at2759"/>
<proteinExistence type="predicted"/>